<protein>
    <submittedName>
        <fullName evidence="3">Gypsy retrotransposon integrase-like protein 1</fullName>
    </submittedName>
</protein>
<dbReference type="Pfam" id="PF17921">
    <property type="entry name" value="Integrase_H2C2"/>
    <property type="match status" value="1"/>
</dbReference>
<name>A0A371GX10_MUCPR</name>
<feature type="domain" description="Integrase zinc-binding" evidence="2">
    <location>
        <begin position="113"/>
        <end position="163"/>
    </location>
</feature>
<dbReference type="PANTHER" id="PTHR48475">
    <property type="entry name" value="RIBONUCLEASE H"/>
    <property type="match status" value="1"/>
</dbReference>
<dbReference type="EMBL" id="QJKJ01004224">
    <property type="protein sequence ID" value="RDX95029.1"/>
    <property type="molecule type" value="Genomic_DNA"/>
</dbReference>
<evidence type="ECO:0000259" key="2">
    <source>
        <dbReference type="Pfam" id="PF17921"/>
    </source>
</evidence>
<dbReference type="InterPro" id="IPR041588">
    <property type="entry name" value="Integrase_H2C2"/>
</dbReference>
<organism evidence="3 4">
    <name type="scientific">Mucuna pruriens</name>
    <name type="common">Velvet bean</name>
    <name type="synonym">Dolichos pruriens</name>
    <dbReference type="NCBI Taxonomy" id="157652"/>
    <lineage>
        <taxon>Eukaryota</taxon>
        <taxon>Viridiplantae</taxon>
        <taxon>Streptophyta</taxon>
        <taxon>Embryophyta</taxon>
        <taxon>Tracheophyta</taxon>
        <taxon>Spermatophyta</taxon>
        <taxon>Magnoliopsida</taxon>
        <taxon>eudicotyledons</taxon>
        <taxon>Gunneridae</taxon>
        <taxon>Pentapetalae</taxon>
        <taxon>rosids</taxon>
        <taxon>fabids</taxon>
        <taxon>Fabales</taxon>
        <taxon>Fabaceae</taxon>
        <taxon>Papilionoideae</taxon>
        <taxon>50 kb inversion clade</taxon>
        <taxon>NPAAA clade</taxon>
        <taxon>indigoferoid/millettioid clade</taxon>
        <taxon>Phaseoleae</taxon>
        <taxon>Mucuna</taxon>
    </lineage>
</organism>
<dbReference type="Gene3D" id="1.10.340.70">
    <property type="match status" value="1"/>
</dbReference>
<feature type="region of interest" description="Disordered" evidence="1">
    <location>
        <begin position="263"/>
        <end position="284"/>
    </location>
</feature>
<comment type="caution">
    <text evidence="3">The sequence shown here is derived from an EMBL/GenBank/DDBJ whole genome shotgun (WGS) entry which is preliminary data.</text>
</comment>
<reference evidence="3" key="1">
    <citation type="submission" date="2018-05" db="EMBL/GenBank/DDBJ databases">
        <title>Draft genome of Mucuna pruriens seed.</title>
        <authorList>
            <person name="Nnadi N.E."/>
            <person name="Vos R."/>
            <person name="Hasami M.H."/>
            <person name="Devisetty U.K."/>
            <person name="Aguiy J.C."/>
        </authorList>
    </citation>
    <scope>NUCLEOTIDE SEQUENCE [LARGE SCALE GENOMIC DNA]</scope>
    <source>
        <strain evidence="3">JCA_2017</strain>
    </source>
</reference>
<evidence type="ECO:0000313" key="3">
    <source>
        <dbReference type="EMBL" id="RDX95029.1"/>
    </source>
</evidence>
<feature type="non-terminal residue" evidence="3">
    <location>
        <position position="1"/>
    </location>
</feature>
<evidence type="ECO:0000313" key="4">
    <source>
        <dbReference type="Proteomes" id="UP000257109"/>
    </source>
</evidence>
<keyword evidence="4" id="KW-1185">Reference proteome</keyword>
<sequence>MKYLERATRMVATFEKFTLHHVPREVDLLSKLATTQRRGLQRSIIHESISCPIIEETLVCCAEERRTWVTPLKEYLKDEQLSSYPNETKKLVRDAAKFFFPITSLCGGKKSQYVVKEVHEGVCSTYIGGRELANKIARAGYYWPTLKNDCMKYVKRCDRCQRFAEVTTTPPKQLHSITSPWPFYKWGVDILGPFPPTPRQVMYLIVTVDYFTNDHDISRKNQVLLLKENNIPVRLTDRDSLRQWDSIRISVDHKFMHSIENKTTVHGGHPKRATEVARGSEREVGRGAPQVLWSYHTMSHSSTNETPFCLTFGTEAVIPIEIGEPSPQIALFHPGVKVTQSLILLFHLGKVEVVSGIRDPCLHNHLGVEVGELFCLLHLSGLDWEIICFNCERQAHMIRNCTLLKKE</sequence>
<accession>A0A371GX10</accession>
<proteinExistence type="predicted"/>
<evidence type="ECO:0000256" key="1">
    <source>
        <dbReference type="SAM" id="MobiDB-lite"/>
    </source>
</evidence>
<feature type="compositionally biased region" description="Basic and acidic residues" evidence="1">
    <location>
        <begin position="272"/>
        <end position="284"/>
    </location>
</feature>
<dbReference type="PANTHER" id="PTHR48475:SF1">
    <property type="entry name" value="RNASE H TYPE-1 DOMAIN-CONTAINING PROTEIN"/>
    <property type="match status" value="1"/>
</dbReference>
<dbReference type="AlphaFoldDB" id="A0A371GX10"/>
<gene>
    <name evidence="3" type="primary">GIN1</name>
    <name evidence="3" type="ORF">CR513_22502</name>
</gene>
<dbReference type="Proteomes" id="UP000257109">
    <property type="component" value="Unassembled WGS sequence"/>
</dbReference>